<keyword evidence="2" id="KW-1185">Reference proteome</keyword>
<organism evidence="1 2">
    <name type="scientific">Fundulus heteroclitus</name>
    <name type="common">Killifish</name>
    <name type="synonym">Mummichog</name>
    <dbReference type="NCBI Taxonomy" id="8078"/>
    <lineage>
        <taxon>Eukaryota</taxon>
        <taxon>Metazoa</taxon>
        <taxon>Chordata</taxon>
        <taxon>Craniata</taxon>
        <taxon>Vertebrata</taxon>
        <taxon>Euteleostomi</taxon>
        <taxon>Actinopterygii</taxon>
        <taxon>Neopterygii</taxon>
        <taxon>Teleostei</taxon>
        <taxon>Neoteleostei</taxon>
        <taxon>Acanthomorphata</taxon>
        <taxon>Ovalentaria</taxon>
        <taxon>Atherinomorphae</taxon>
        <taxon>Cyprinodontiformes</taxon>
        <taxon>Fundulidae</taxon>
        <taxon>Fundulus</taxon>
    </lineage>
</organism>
<evidence type="ECO:0000313" key="2">
    <source>
        <dbReference type="Proteomes" id="UP000265000"/>
    </source>
</evidence>
<proteinExistence type="predicted"/>
<reference evidence="1" key="1">
    <citation type="submission" date="2025-08" db="UniProtKB">
        <authorList>
            <consortium name="Ensembl"/>
        </authorList>
    </citation>
    <scope>IDENTIFICATION</scope>
</reference>
<protein>
    <submittedName>
        <fullName evidence="1">Uncharacterized protein</fullName>
    </submittedName>
</protein>
<name>A0A3Q2PPY1_FUNHE</name>
<dbReference type="Proteomes" id="UP000265000">
    <property type="component" value="Unplaced"/>
</dbReference>
<accession>A0A3Q2PPY1</accession>
<dbReference type="Ensembl" id="ENSFHET00000033026.1">
    <property type="protein sequence ID" value="ENSFHEP00000015019.1"/>
    <property type="gene ID" value="ENSFHEG00000016611.1"/>
</dbReference>
<dbReference type="GeneTree" id="ENSGT00960000186941"/>
<sequence length="109" mass="12035">MSAGFSKKLTSACSVSSEARIWAAPSDGGPCPAAFSSHALACSRWPASPICSTRLVTVAMAWNRSFSSGSPWNMLYSVLQNWMNSRWERKEDVIFVFVLRPVQTWSRSG</sequence>
<dbReference type="AlphaFoldDB" id="A0A3Q2PPY1"/>
<evidence type="ECO:0000313" key="1">
    <source>
        <dbReference type="Ensembl" id="ENSFHEP00000015019.1"/>
    </source>
</evidence>
<reference evidence="1" key="2">
    <citation type="submission" date="2025-09" db="UniProtKB">
        <authorList>
            <consortium name="Ensembl"/>
        </authorList>
    </citation>
    <scope>IDENTIFICATION</scope>
</reference>